<reference evidence="1" key="1">
    <citation type="submission" date="2017-05" db="UniProtKB">
        <authorList>
            <consortium name="EnsemblMetazoa"/>
        </authorList>
    </citation>
    <scope>IDENTIFICATION</scope>
</reference>
<sequence length="74" mass="8414">LPERSTIQACTGAFLHDTGANSSRRADQVAQYLLFCHNLEKDGVLIFDEVKVINQLMWNCWSQEMIGICMSHLD</sequence>
<name>A0A1X7SK74_AMPQE</name>
<accession>A0A1X7SK74</accession>
<dbReference type="InParanoid" id="A0A1X7SK74"/>
<evidence type="ECO:0000313" key="1">
    <source>
        <dbReference type="EnsemblMetazoa" id="Aqu2.1.02460_001"/>
    </source>
</evidence>
<organism evidence="1">
    <name type="scientific">Amphimedon queenslandica</name>
    <name type="common">Sponge</name>
    <dbReference type="NCBI Taxonomy" id="400682"/>
    <lineage>
        <taxon>Eukaryota</taxon>
        <taxon>Metazoa</taxon>
        <taxon>Porifera</taxon>
        <taxon>Demospongiae</taxon>
        <taxon>Heteroscleromorpha</taxon>
        <taxon>Haplosclerida</taxon>
        <taxon>Niphatidae</taxon>
        <taxon>Amphimedon</taxon>
    </lineage>
</organism>
<proteinExistence type="predicted"/>
<dbReference type="AlphaFoldDB" id="A0A1X7SK74"/>
<dbReference type="EnsemblMetazoa" id="Aqu2.1.02460_001">
    <property type="protein sequence ID" value="Aqu2.1.02460_001"/>
    <property type="gene ID" value="Aqu2.1.02460"/>
</dbReference>
<protein>
    <submittedName>
        <fullName evidence="1">Uncharacterized protein</fullName>
    </submittedName>
</protein>